<keyword evidence="3" id="KW-0255">Endonuclease</keyword>
<feature type="compositionally biased region" description="Polar residues" evidence="1">
    <location>
        <begin position="452"/>
        <end position="466"/>
    </location>
</feature>
<dbReference type="Proteomes" id="UP001165405">
    <property type="component" value="Unassembled WGS sequence"/>
</dbReference>
<keyword evidence="3" id="KW-0378">Hydrolase</keyword>
<dbReference type="SMART" id="SM00507">
    <property type="entry name" value="HNHc"/>
    <property type="match status" value="1"/>
</dbReference>
<dbReference type="CDD" id="cd00085">
    <property type="entry name" value="HNHc"/>
    <property type="match status" value="1"/>
</dbReference>
<keyword evidence="3" id="KW-0540">Nuclease</keyword>
<proteinExistence type="predicted"/>
<feature type="domain" description="HNH nuclease" evidence="2">
    <location>
        <begin position="382"/>
        <end position="434"/>
    </location>
</feature>
<feature type="region of interest" description="Disordered" evidence="1">
    <location>
        <begin position="1"/>
        <end position="23"/>
    </location>
</feature>
<evidence type="ECO:0000313" key="3">
    <source>
        <dbReference type="EMBL" id="MCF4123179.1"/>
    </source>
</evidence>
<name>A0AA41UDK5_9MICO</name>
<reference evidence="3" key="1">
    <citation type="submission" date="2022-01" db="EMBL/GenBank/DDBJ databases">
        <title>Antribacter sp. nov., isolated from Guizhou of China.</title>
        <authorList>
            <person name="Chengliang C."/>
            <person name="Ya Z."/>
        </authorList>
    </citation>
    <scope>NUCLEOTIDE SEQUENCE</scope>
    <source>
        <strain evidence="3">KLBMP 9083</strain>
    </source>
</reference>
<dbReference type="AlphaFoldDB" id="A0AA41UDK5"/>
<organism evidence="3 4">
    <name type="scientific">Antribacter soli</name>
    <dbReference type="NCBI Taxonomy" id="2910976"/>
    <lineage>
        <taxon>Bacteria</taxon>
        <taxon>Bacillati</taxon>
        <taxon>Actinomycetota</taxon>
        <taxon>Actinomycetes</taxon>
        <taxon>Micrococcales</taxon>
        <taxon>Promicromonosporaceae</taxon>
        <taxon>Antribacter</taxon>
    </lineage>
</organism>
<dbReference type="RefSeq" id="WP_236090991.1">
    <property type="nucleotide sequence ID" value="NZ_JAKGSG010000055.1"/>
</dbReference>
<sequence length="490" mass="51007">MSWRRSSSSLPGSEESGPAGSRALTVGHWGRWDGASVAGRAAAPAAATLADYQGAVDLLADVDARLAELEGLRVVALERVRRIGTALDEHLVDGAAVQAAGAGCGLGGAGRVRDLAARAFTAEVASVLRVAPQTASVLLRQAETLTSTGLPALVSTLQGGWSAKHAAAVADEIAGLDEADATAVQAGLASLPSIGSLTPGQVASRVRVLRERLRPETIAARCEEAADARDVYLDPAKDGMAQLTAILPAVTAHAIYDRVTATARAARAAGDTRTQGQLRADTLSELLLAGPVSALPDGVSPDGASLVPLARSIVPRVHVTVPVLSLLGESDQPATLDGVVPIDPDTARRLAARAPSLRRLLTHPETGAVLSVGRDIYQVPADLRTYLQVRDVTCRFPGCTRKARYCDVDHSTDWAEGGTTSATNLAHLCRAHHTLKHQTRWTVAHHGDGTLTWTSPSGRTYTTTPYEQAAPSPPTAPAPRRAGGADDPPF</sequence>
<accession>A0AA41UDK5</accession>
<dbReference type="InterPro" id="IPR003615">
    <property type="entry name" value="HNH_nuc"/>
</dbReference>
<dbReference type="GO" id="GO:0004519">
    <property type="term" value="F:endonuclease activity"/>
    <property type="evidence" value="ECO:0007669"/>
    <property type="project" value="UniProtKB-KW"/>
</dbReference>
<evidence type="ECO:0000256" key="1">
    <source>
        <dbReference type="SAM" id="MobiDB-lite"/>
    </source>
</evidence>
<comment type="caution">
    <text evidence="3">The sequence shown here is derived from an EMBL/GenBank/DDBJ whole genome shotgun (WGS) entry which is preliminary data.</text>
</comment>
<feature type="compositionally biased region" description="Low complexity" evidence="1">
    <location>
        <begin position="478"/>
        <end position="490"/>
    </location>
</feature>
<protein>
    <submittedName>
        <fullName evidence="3">HNH endonuclease</fullName>
    </submittedName>
</protein>
<feature type="region of interest" description="Disordered" evidence="1">
    <location>
        <begin position="452"/>
        <end position="490"/>
    </location>
</feature>
<dbReference type="Gene3D" id="1.10.30.50">
    <property type="match status" value="1"/>
</dbReference>
<keyword evidence="4" id="KW-1185">Reference proteome</keyword>
<evidence type="ECO:0000259" key="2">
    <source>
        <dbReference type="SMART" id="SM00507"/>
    </source>
</evidence>
<dbReference type="EMBL" id="JAKGSG010000055">
    <property type="protein sequence ID" value="MCF4123179.1"/>
    <property type="molecule type" value="Genomic_DNA"/>
</dbReference>
<gene>
    <name evidence="3" type="ORF">L1785_19585</name>
</gene>
<evidence type="ECO:0000313" key="4">
    <source>
        <dbReference type="Proteomes" id="UP001165405"/>
    </source>
</evidence>